<keyword evidence="2 6" id="KW-0812">Transmembrane</keyword>
<feature type="transmembrane region" description="Helical" evidence="6">
    <location>
        <begin position="54"/>
        <end position="76"/>
    </location>
</feature>
<feature type="transmembrane region" description="Helical" evidence="6">
    <location>
        <begin position="170"/>
        <end position="190"/>
    </location>
</feature>
<gene>
    <name evidence="7" type="ORF">SAMN06265338_101527</name>
</gene>
<evidence type="ECO:0000256" key="6">
    <source>
        <dbReference type="SAM" id="Phobius"/>
    </source>
</evidence>
<feature type="transmembrane region" description="Helical" evidence="6">
    <location>
        <begin position="114"/>
        <end position="136"/>
    </location>
</feature>
<dbReference type="RefSeq" id="WP_088518988.1">
    <property type="nucleotide sequence ID" value="NZ_FYDG01000001.1"/>
</dbReference>
<proteinExistence type="predicted"/>
<evidence type="ECO:0000256" key="3">
    <source>
        <dbReference type="ARBA" id="ARBA00022989"/>
    </source>
</evidence>
<sequence>MSLEPLPPYFKRHYTPAELVADALVHGIAIVAGLVGFAALFFRLGEKGDAANAAAIGVYAVAFFLLFGFSCAYNLSPPCRVKWLLRRLDHAGIFLMISGTYTALLSQALPDARIAAMMACVWVASIGGAAIALLATPGRFDRVLLALYLTLGWAAMIGAPRLMATLPADVLYLMLAGGVVYSLGVPFHLWNSLKYQNAIWHGFVTVAAACQLAGVAKAVGHGG</sequence>
<evidence type="ECO:0000256" key="2">
    <source>
        <dbReference type="ARBA" id="ARBA00022692"/>
    </source>
</evidence>
<organism evidence="7 8">
    <name type="scientific">Rhodoblastus acidophilus</name>
    <name type="common">Rhodopseudomonas acidophila</name>
    <dbReference type="NCBI Taxonomy" id="1074"/>
    <lineage>
        <taxon>Bacteria</taxon>
        <taxon>Pseudomonadati</taxon>
        <taxon>Pseudomonadota</taxon>
        <taxon>Alphaproteobacteria</taxon>
        <taxon>Hyphomicrobiales</taxon>
        <taxon>Rhodoblastaceae</taxon>
        <taxon>Rhodoblastus</taxon>
    </lineage>
</organism>
<keyword evidence="8" id="KW-1185">Reference proteome</keyword>
<keyword evidence="3 6" id="KW-1133">Transmembrane helix</keyword>
<keyword evidence="4 6" id="KW-0472">Membrane</keyword>
<evidence type="ECO:0000256" key="1">
    <source>
        <dbReference type="ARBA" id="ARBA00004141"/>
    </source>
</evidence>
<protein>
    <submittedName>
        <fullName evidence="7">Hemolysin III</fullName>
    </submittedName>
</protein>
<evidence type="ECO:0000256" key="5">
    <source>
        <dbReference type="PIRSR" id="PIRSR604254-1"/>
    </source>
</evidence>
<dbReference type="Pfam" id="PF03006">
    <property type="entry name" value="HlyIII"/>
    <property type="match status" value="1"/>
</dbReference>
<evidence type="ECO:0000313" key="7">
    <source>
        <dbReference type="EMBL" id="SNB56904.1"/>
    </source>
</evidence>
<dbReference type="AlphaFoldDB" id="A0A212QCE9"/>
<name>A0A212QCE9_RHOAC</name>
<dbReference type="OrthoDB" id="9813689at2"/>
<keyword evidence="5" id="KW-0862">Zinc</keyword>
<dbReference type="PANTHER" id="PTHR20855">
    <property type="entry name" value="ADIPOR/PROGESTIN RECEPTOR-RELATED"/>
    <property type="match status" value="1"/>
</dbReference>
<dbReference type="InterPro" id="IPR004254">
    <property type="entry name" value="AdipoR/HlyIII-related"/>
</dbReference>
<dbReference type="PANTHER" id="PTHR20855:SF3">
    <property type="entry name" value="LD03007P"/>
    <property type="match status" value="1"/>
</dbReference>
<dbReference type="GO" id="GO:0046872">
    <property type="term" value="F:metal ion binding"/>
    <property type="evidence" value="ECO:0007669"/>
    <property type="project" value="UniProtKB-KW"/>
</dbReference>
<feature type="transmembrane region" description="Helical" evidence="6">
    <location>
        <begin position="143"/>
        <end position="164"/>
    </location>
</feature>
<keyword evidence="5" id="KW-0479">Metal-binding</keyword>
<comment type="subcellular location">
    <subcellularLocation>
        <location evidence="1">Membrane</location>
        <topology evidence="1">Multi-pass membrane protein</topology>
    </subcellularLocation>
</comment>
<evidence type="ECO:0000313" key="8">
    <source>
        <dbReference type="Proteomes" id="UP000198418"/>
    </source>
</evidence>
<dbReference type="GO" id="GO:0016020">
    <property type="term" value="C:membrane"/>
    <property type="evidence" value="ECO:0007669"/>
    <property type="project" value="UniProtKB-SubCell"/>
</dbReference>
<feature type="transmembrane region" description="Helical" evidence="6">
    <location>
        <begin position="20"/>
        <end position="42"/>
    </location>
</feature>
<evidence type="ECO:0000256" key="4">
    <source>
        <dbReference type="ARBA" id="ARBA00023136"/>
    </source>
</evidence>
<dbReference type="EMBL" id="FYDG01000001">
    <property type="protein sequence ID" value="SNB56904.1"/>
    <property type="molecule type" value="Genomic_DNA"/>
</dbReference>
<feature type="binding site" evidence="5">
    <location>
        <position position="201"/>
    </location>
    <ligand>
        <name>Zn(2+)</name>
        <dbReference type="ChEBI" id="CHEBI:29105"/>
    </ligand>
</feature>
<reference evidence="8" key="1">
    <citation type="submission" date="2017-06" db="EMBL/GenBank/DDBJ databases">
        <authorList>
            <person name="Varghese N."/>
            <person name="Submissions S."/>
        </authorList>
    </citation>
    <scope>NUCLEOTIDE SEQUENCE [LARGE SCALE GENOMIC DNA]</scope>
    <source>
        <strain evidence="8">DSM 137</strain>
    </source>
</reference>
<dbReference type="Proteomes" id="UP000198418">
    <property type="component" value="Unassembled WGS sequence"/>
</dbReference>
<accession>A0A212QCE9</accession>